<dbReference type="Proteomes" id="UP000499080">
    <property type="component" value="Unassembled WGS sequence"/>
</dbReference>
<dbReference type="EMBL" id="BGPR01155471">
    <property type="protein sequence ID" value="GBL75413.1"/>
    <property type="molecule type" value="Genomic_DNA"/>
</dbReference>
<name>A0A4Y2A6Q3_ARAVE</name>
<dbReference type="OrthoDB" id="10057959at2759"/>
<keyword evidence="2" id="KW-1185">Reference proteome</keyword>
<accession>A0A4Y2A6Q3</accession>
<reference evidence="1 2" key="1">
    <citation type="journal article" date="2019" name="Sci. Rep.">
        <title>Orb-weaving spider Araneus ventricosus genome elucidates the spidroin gene catalogue.</title>
        <authorList>
            <person name="Kono N."/>
            <person name="Nakamura H."/>
            <person name="Ohtoshi R."/>
            <person name="Moran D.A.P."/>
            <person name="Shinohara A."/>
            <person name="Yoshida Y."/>
            <person name="Fujiwara M."/>
            <person name="Mori M."/>
            <person name="Tomita M."/>
            <person name="Arakawa K."/>
        </authorList>
    </citation>
    <scope>NUCLEOTIDE SEQUENCE [LARGE SCALE GENOMIC DNA]</scope>
</reference>
<sequence length="120" mass="14050">MFYMSHKKTANSEHFCGLQDDSGCGDTPHARSRIVIFSCEAWRVTVVLFLLLTYDEEMKKLQKMLEDVSHDEDSIEDYLGDSYNEETFSDQSSFFMGKDKTTKWKRATFRIQKRKASKIL</sequence>
<protein>
    <submittedName>
        <fullName evidence="1">Uncharacterized protein</fullName>
    </submittedName>
</protein>
<gene>
    <name evidence="1" type="ORF">AVEN_183407_1</name>
</gene>
<proteinExistence type="predicted"/>
<dbReference type="AlphaFoldDB" id="A0A4Y2A6Q3"/>
<comment type="caution">
    <text evidence="1">The sequence shown here is derived from an EMBL/GenBank/DDBJ whole genome shotgun (WGS) entry which is preliminary data.</text>
</comment>
<evidence type="ECO:0000313" key="1">
    <source>
        <dbReference type="EMBL" id="GBL75413.1"/>
    </source>
</evidence>
<evidence type="ECO:0000313" key="2">
    <source>
        <dbReference type="Proteomes" id="UP000499080"/>
    </source>
</evidence>
<organism evidence="1 2">
    <name type="scientific">Araneus ventricosus</name>
    <name type="common">Orbweaver spider</name>
    <name type="synonym">Epeira ventricosa</name>
    <dbReference type="NCBI Taxonomy" id="182803"/>
    <lineage>
        <taxon>Eukaryota</taxon>
        <taxon>Metazoa</taxon>
        <taxon>Ecdysozoa</taxon>
        <taxon>Arthropoda</taxon>
        <taxon>Chelicerata</taxon>
        <taxon>Arachnida</taxon>
        <taxon>Araneae</taxon>
        <taxon>Araneomorphae</taxon>
        <taxon>Entelegynae</taxon>
        <taxon>Araneoidea</taxon>
        <taxon>Araneidae</taxon>
        <taxon>Araneus</taxon>
    </lineage>
</organism>